<evidence type="ECO:0000313" key="3">
    <source>
        <dbReference type="Proteomes" id="UP000069632"/>
    </source>
</evidence>
<keyword evidence="1" id="KW-1133">Transmembrane helix</keyword>
<evidence type="ECO:0000313" key="2">
    <source>
        <dbReference type="EMBL" id="CZE45728.1"/>
    </source>
</evidence>
<keyword evidence="1" id="KW-0472">Membrane</keyword>
<accession>A0A128EBX4</accession>
<organism evidence="2 3">
    <name type="scientific">Campylobacter geochelonis</name>
    <dbReference type="NCBI Taxonomy" id="1780362"/>
    <lineage>
        <taxon>Bacteria</taxon>
        <taxon>Pseudomonadati</taxon>
        <taxon>Campylobacterota</taxon>
        <taxon>Epsilonproteobacteria</taxon>
        <taxon>Campylobacterales</taxon>
        <taxon>Campylobacteraceae</taxon>
        <taxon>Campylobacter</taxon>
    </lineage>
</organism>
<keyword evidence="3" id="KW-1185">Reference proteome</keyword>
<feature type="transmembrane region" description="Helical" evidence="1">
    <location>
        <begin position="12"/>
        <end position="36"/>
    </location>
</feature>
<keyword evidence="1" id="KW-0812">Transmembrane</keyword>
<gene>
    <name evidence="2" type="ORF">ERS672216_00002</name>
</gene>
<reference evidence="2 3" key="1">
    <citation type="submission" date="2016-02" db="EMBL/GenBank/DDBJ databases">
        <authorList>
            <consortium name="Pathogen Informatics"/>
        </authorList>
    </citation>
    <scope>NUCLEOTIDE SEQUENCE [LARGE SCALE GENOMIC DNA]</scope>
    <source>
        <strain evidence="2 3">RC20</strain>
    </source>
</reference>
<feature type="transmembrane region" description="Helical" evidence="1">
    <location>
        <begin position="42"/>
        <end position="63"/>
    </location>
</feature>
<name>A0A128EBX4_9BACT</name>
<evidence type="ECO:0000256" key="1">
    <source>
        <dbReference type="SAM" id="Phobius"/>
    </source>
</evidence>
<dbReference type="Proteomes" id="UP000069632">
    <property type="component" value="Unassembled WGS sequence"/>
</dbReference>
<dbReference type="OrthoDB" id="5338103at2"/>
<sequence length="332" mass="38302">MKLKQFMVYSLIYIGLVGILVFVQNGSSFTASIFGIGLTLPVALWFVLPLLLFAILTLLHMAYNGLSLYRRKKAIQSDSALYEVFAKEILLAVETDKKFKTEIYKTAKEVTKFLSPWHENSVEIDNKEIVEIINMLKMLKDGEVVELKKYKLDKQNPIYIKNEFNKLAHDSAYASEILKNGSNLDEKLVKKAHEVLLNTASYLEIKKYQTVITKEDALALINRYENDTNFEMSKEDFYALIVAADYSESEYIQLVKKLRDRLNPEILLAMFDRLKNEKEDAGEAYLYLLYELGMIDQLKEKLAYSDGEENEKFSLLLQLRENGKAIPASYLF</sequence>
<protein>
    <submittedName>
        <fullName evidence="2">FdhC protein</fullName>
    </submittedName>
</protein>
<dbReference type="EMBL" id="FIZP01000001">
    <property type="protein sequence ID" value="CZE45728.1"/>
    <property type="molecule type" value="Genomic_DNA"/>
</dbReference>
<dbReference type="RefSeq" id="WP_075539807.1">
    <property type="nucleotide sequence ID" value="NZ_CP053844.1"/>
</dbReference>
<proteinExistence type="predicted"/>
<dbReference type="AlphaFoldDB" id="A0A128EBX4"/>